<evidence type="ECO:0000256" key="4">
    <source>
        <dbReference type="ARBA" id="ARBA00008770"/>
    </source>
</evidence>
<organism evidence="7 8">
    <name type="scientific">Klebsormidium nitens</name>
    <name type="common">Green alga</name>
    <name type="synonym">Ulothrix nitens</name>
    <dbReference type="NCBI Taxonomy" id="105231"/>
    <lineage>
        <taxon>Eukaryota</taxon>
        <taxon>Viridiplantae</taxon>
        <taxon>Streptophyta</taxon>
        <taxon>Klebsormidiophyceae</taxon>
        <taxon>Klebsormidiales</taxon>
        <taxon>Klebsormidiaceae</taxon>
        <taxon>Klebsormidium</taxon>
    </lineage>
</organism>
<name>A0A1Y1IBL6_KLENI</name>
<accession>A0A1Y1IBL6</accession>
<dbReference type="EC" id="3.1.3.12" evidence="6"/>
<dbReference type="Proteomes" id="UP000054558">
    <property type="component" value="Unassembled WGS sequence"/>
</dbReference>
<reference evidence="7 8" key="1">
    <citation type="journal article" date="2014" name="Nat. Commun.">
        <title>Klebsormidium flaccidum genome reveals primary factors for plant terrestrial adaptation.</title>
        <authorList>
            <person name="Hori K."/>
            <person name="Maruyama F."/>
            <person name="Fujisawa T."/>
            <person name="Togashi T."/>
            <person name="Yamamoto N."/>
            <person name="Seo M."/>
            <person name="Sato S."/>
            <person name="Yamada T."/>
            <person name="Mori H."/>
            <person name="Tajima N."/>
            <person name="Moriyama T."/>
            <person name="Ikeuchi M."/>
            <person name="Watanabe M."/>
            <person name="Wada H."/>
            <person name="Kobayashi K."/>
            <person name="Saito M."/>
            <person name="Masuda T."/>
            <person name="Sasaki-Sekimoto Y."/>
            <person name="Mashiguchi K."/>
            <person name="Awai K."/>
            <person name="Shimojima M."/>
            <person name="Masuda S."/>
            <person name="Iwai M."/>
            <person name="Nobusawa T."/>
            <person name="Narise T."/>
            <person name="Kondo S."/>
            <person name="Saito H."/>
            <person name="Sato R."/>
            <person name="Murakawa M."/>
            <person name="Ihara Y."/>
            <person name="Oshima-Yamada Y."/>
            <person name="Ohtaka K."/>
            <person name="Satoh M."/>
            <person name="Sonobe K."/>
            <person name="Ishii M."/>
            <person name="Ohtani R."/>
            <person name="Kanamori-Sato M."/>
            <person name="Honoki R."/>
            <person name="Miyazaki D."/>
            <person name="Mochizuki H."/>
            <person name="Umetsu J."/>
            <person name="Higashi K."/>
            <person name="Shibata D."/>
            <person name="Kamiya Y."/>
            <person name="Sato N."/>
            <person name="Nakamura Y."/>
            <person name="Tabata S."/>
            <person name="Ida S."/>
            <person name="Kurokawa K."/>
            <person name="Ohta H."/>
        </authorList>
    </citation>
    <scope>NUCLEOTIDE SEQUENCE [LARGE SCALE GENOMIC DNA]</scope>
    <source>
        <strain evidence="7 8">NIES-2285</strain>
    </source>
</reference>
<dbReference type="GO" id="GO:0004805">
    <property type="term" value="F:trehalose-phosphatase activity"/>
    <property type="evidence" value="ECO:0000318"/>
    <property type="project" value="GO_Central"/>
</dbReference>
<evidence type="ECO:0000256" key="5">
    <source>
        <dbReference type="ARBA" id="ARBA00022801"/>
    </source>
</evidence>
<dbReference type="OrthoDB" id="411251at2759"/>
<evidence type="ECO:0000256" key="1">
    <source>
        <dbReference type="ARBA" id="ARBA00000500"/>
    </source>
</evidence>
<comment type="cofactor">
    <cofactor evidence="2 6">
        <name>a divalent metal cation</name>
        <dbReference type="ChEBI" id="CHEBI:60240"/>
    </cofactor>
</comment>
<dbReference type="SUPFAM" id="SSF56784">
    <property type="entry name" value="HAD-like"/>
    <property type="match status" value="1"/>
</dbReference>
<dbReference type="Gene3D" id="3.40.50.1000">
    <property type="entry name" value="HAD superfamily/HAD-like"/>
    <property type="match status" value="2"/>
</dbReference>
<dbReference type="NCBIfam" id="TIGR01484">
    <property type="entry name" value="HAD-SF-IIB"/>
    <property type="match status" value="1"/>
</dbReference>
<dbReference type="PANTHER" id="PTHR43768">
    <property type="entry name" value="TREHALOSE 6-PHOSPHATE PHOSPHATASE"/>
    <property type="match status" value="1"/>
</dbReference>
<dbReference type="UniPathway" id="UPA00299"/>
<evidence type="ECO:0000256" key="6">
    <source>
        <dbReference type="RuleBase" id="RU361117"/>
    </source>
</evidence>
<dbReference type="NCBIfam" id="TIGR00685">
    <property type="entry name" value="T6PP"/>
    <property type="match status" value="1"/>
</dbReference>
<comment type="similarity">
    <text evidence="4 6">Belongs to the trehalose phosphatase family.</text>
</comment>
<dbReference type="STRING" id="105231.A0A1Y1IBL6"/>
<dbReference type="CDD" id="cd01627">
    <property type="entry name" value="HAD_TPP"/>
    <property type="match status" value="1"/>
</dbReference>
<dbReference type="OMA" id="QRLVQWK"/>
<dbReference type="FunFam" id="3.40.50.1000:FF:000073">
    <property type="entry name" value="Trehalose 6-phosphate phosphatase"/>
    <property type="match status" value="1"/>
</dbReference>
<comment type="catalytic activity">
    <reaction evidence="1 6">
        <text>alpha,alpha-trehalose 6-phosphate + H2O = alpha,alpha-trehalose + phosphate</text>
        <dbReference type="Rhea" id="RHEA:23420"/>
        <dbReference type="ChEBI" id="CHEBI:15377"/>
        <dbReference type="ChEBI" id="CHEBI:16551"/>
        <dbReference type="ChEBI" id="CHEBI:43474"/>
        <dbReference type="ChEBI" id="CHEBI:58429"/>
        <dbReference type="EC" id="3.1.3.12"/>
    </reaction>
</comment>
<dbReference type="EMBL" id="DF237370">
    <property type="protein sequence ID" value="GAQ88355.1"/>
    <property type="molecule type" value="Genomic_DNA"/>
</dbReference>
<comment type="pathway">
    <text evidence="3 6">Glycan biosynthesis; trehalose biosynthesis.</text>
</comment>
<evidence type="ECO:0000256" key="2">
    <source>
        <dbReference type="ARBA" id="ARBA00001968"/>
    </source>
</evidence>
<dbReference type="InterPro" id="IPR006379">
    <property type="entry name" value="HAD-SF_hydro_IIB"/>
</dbReference>
<proteinExistence type="inferred from homology"/>
<dbReference type="InterPro" id="IPR044651">
    <property type="entry name" value="OTSB-like"/>
</dbReference>
<gene>
    <name evidence="7" type="ORF">KFL_004210030</name>
</gene>
<keyword evidence="5 6" id="KW-0378">Hydrolase</keyword>
<protein>
    <recommendedName>
        <fullName evidence="6">Trehalose 6-phosphate phosphatase</fullName>
        <ecNumber evidence="6">3.1.3.12</ecNumber>
    </recommendedName>
</protein>
<dbReference type="PANTHER" id="PTHR43768:SF3">
    <property type="entry name" value="TREHALOSE 6-PHOSPHATE PHOSPHATASE"/>
    <property type="match status" value="1"/>
</dbReference>
<dbReference type="InterPro" id="IPR003337">
    <property type="entry name" value="Trehalose_PPase"/>
</dbReference>
<evidence type="ECO:0000313" key="8">
    <source>
        <dbReference type="Proteomes" id="UP000054558"/>
    </source>
</evidence>
<dbReference type="AlphaFoldDB" id="A0A1Y1IBL6"/>
<comment type="function">
    <text evidence="6">Removes the phosphate from trehalose 6-phosphate to produce free trehalose.</text>
</comment>
<keyword evidence="8" id="KW-1185">Reference proteome</keyword>
<dbReference type="GO" id="GO:0005992">
    <property type="term" value="P:trehalose biosynthetic process"/>
    <property type="evidence" value="ECO:0000318"/>
    <property type="project" value="GO_Central"/>
</dbReference>
<sequence>MAWRTGPQPVVIEGPRQAVGGAEILDLMRAASPPRQGEEDGGLDLYGEDAVAVQYKAWKKLHPSALEFFDSITSSARDKRVAVFLDYDGTLSPIVEDPERAFMSDQMRAVVKEVATLFPTAIISGRGREKVFSFVKLSELYYAGSHGLDIAGPSRAPAGNGSSEAIPVDGAEKDDLSVFQPAAEYVPLLDEIYARLQREVAPVPGAFVEHNKFSVTVHFRRVAEQYWEQLGEIVRTVVSEYPKLRTTHGRKVLEVRPKVEWNKGTALAYLLKALDLDDSSGVLPLYIGDDRTDEDAFNLFQERGCGCGILVSTVAKPTAAAYSLRDPSEVSDFLHRLVKWRQEDQKVDQASQ</sequence>
<evidence type="ECO:0000256" key="3">
    <source>
        <dbReference type="ARBA" id="ARBA00005199"/>
    </source>
</evidence>
<evidence type="ECO:0000313" key="7">
    <source>
        <dbReference type="EMBL" id="GAQ88355.1"/>
    </source>
</evidence>
<dbReference type="InterPro" id="IPR036412">
    <property type="entry name" value="HAD-like_sf"/>
</dbReference>
<dbReference type="InterPro" id="IPR023214">
    <property type="entry name" value="HAD_sf"/>
</dbReference>
<dbReference type="Pfam" id="PF02358">
    <property type="entry name" value="Trehalose_PPase"/>
    <property type="match status" value="1"/>
</dbReference>